<dbReference type="GO" id="GO:0052621">
    <property type="term" value="F:diguanylate cyclase activity"/>
    <property type="evidence" value="ECO:0007669"/>
    <property type="project" value="UniProtKB-EC"/>
</dbReference>
<dbReference type="EMBL" id="CP072133">
    <property type="protein sequence ID" value="QTH70179.1"/>
    <property type="molecule type" value="Genomic_DNA"/>
</dbReference>
<evidence type="ECO:0000313" key="5">
    <source>
        <dbReference type="Proteomes" id="UP000664904"/>
    </source>
</evidence>
<dbReference type="Proteomes" id="UP000664904">
    <property type="component" value="Chromosome"/>
</dbReference>
<sequence length="343" mass="38344">MEFEASLAHSAQCLKKAVPLMVKYAIPVTPMNYAIWYCYVSGSQPALNQELDATIAHLATCPPHVARRLFDRYLSERDLALFHELSGSFHGAISTVQGDIAKTLETAQDYSAVLAECYAGLYNIKRNNVESFDGVLNYVERLTAESITMQQEAFSFQKKLEFAYQEITELREALLDSQIQASIDKLTGLYNRGKFDEDVVHFCQSFTDLKQAALIFIDVDHFKSLNDTFGHQTGDETLKKIAAKISRQTEGKGAAYRYGGEEFCILACFSSVGEAVNFVQLLRQDISKLSVKNKEQNKAVHPITASFGMAFVKVDMDKSELIAKADKALYLAKTHGRDRVEIA</sequence>
<dbReference type="KEGG" id="pxi:J5O05_08940"/>
<dbReference type="Pfam" id="PF00990">
    <property type="entry name" value="GGDEF"/>
    <property type="match status" value="1"/>
</dbReference>
<accession>A0A975HJR7</accession>
<keyword evidence="5" id="KW-1185">Reference proteome</keyword>
<dbReference type="GO" id="GO:0005886">
    <property type="term" value="C:plasma membrane"/>
    <property type="evidence" value="ECO:0007669"/>
    <property type="project" value="TreeGrafter"/>
</dbReference>
<gene>
    <name evidence="4" type="ORF">J5O05_08940</name>
</gene>
<dbReference type="AlphaFoldDB" id="A0A975HJR7"/>
<name>A0A975HJR7_9GAMM</name>
<feature type="domain" description="GGDEF" evidence="3">
    <location>
        <begin position="210"/>
        <end position="343"/>
    </location>
</feature>
<evidence type="ECO:0000313" key="4">
    <source>
        <dbReference type="EMBL" id="QTH70179.1"/>
    </source>
</evidence>
<evidence type="ECO:0000256" key="1">
    <source>
        <dbReference type="ARBA" id="ARBA00001946"/>
    </source>
</evidence>
<protein>
    <recommendedName>
        <fullName evidence="2">diguanylate cyclase</fullName>
        <ecNumber evidence="2">2.7.7.65</ecNumber>
    </recommendedName>
</protein>
<dbReference type="EC" id="2.7.7.65" evidence="2"/>
<evidence type="ECO:0000259" key="3">
    <source>
        <dbReference type="PROSITE" id="PS50887"/>
    </source>
</evidence>
<dbReference type="GO" id="GO:1902201">
    <property type="term" value="P:negative regulation of bacterial-type flagellum-dependent cell motility"/>
    <property type="evidence" value="ECO:0007669"/>
    <property type="project" value="TreeGrafter"/>
</dbReference>
<dbReference type="PROSITE" id="PS50887">
    <property type="entry name" value="GGDEF"/>
    <property type="match status" value="1"/>
</dbReference>
<dbReference type="FunFam" id="3.30.70.270:FF:000001">
    <property type="entry name" value="Diguanylate cyclase domain protein"/>
    <property type="match status" value="1"/>
</dbReference>
<dbReference type="Gene3D" id="3.30.70.270">
    <property type="match status" value="1"/>
</dbReference>
<dbReference type="InterPro" id="IPR043128">
    <property type="entry name" value="Rev_trsase/Diguanyl_cyclase"/>
</dbReference>
<dbReference type="InterPro" id="IPR050469">
    <property type="entry name" value="Diguanylate_Cyclase"/>
</dbReference>
<evidence type="ECO:0000256" key="2">
    <source>
        <dbReference type="ARBA" id="ARBA00012528"/>
    </source>
</evidence>
<organism evidence="4 5">
    <name type="scientific">Pseudoalteromonas xiamenensis</name>
    <dbReference type="NCBI Taxonomy" id="882626"/>
    <lineage>
        <taxon>Bacteria</taxon>
        <taxon>Pseudomonadati</taxon>
        <taxon>Pseudomonadota</taxon>
        <taxon>Gammaproteobacteria</taxon>
        <taxon>Alteromonadales</taxon>
        <taxon>Pseudoalteromonadaceae</taxon>
        <taxon>Pseudoalteromonas</taxon>
    </lineage>
</organism>
<reference evidence="4" key="1">
    <citation type="submission" date="2021-03" db="EMBL/GenBank/DDBJ databases">
        <title>Complete Genome of Pseudoalteromonas xiamenensis STKMTI.2, a new potential marine bacterium producing anti-Vibrio compounds.</title>
        <authorList>
            <person name="Handayani D.P."/>
            <person name="Isnansetyo A."/>
            <person name="Istiqomah I."/>
            <person name="Jumina J."/>
        </authorList>
    </citation>
    <scope>NUCLEOTIDE SEQUENCE</scope>
    <source>
        <strain evidence="4">STKMTI.2</strain>
    </source>
</reference>
<dbReference type="SMART" id="SM00267">
    <property type="entry name" value="GGDEF"/>
    <property type="match status" value="1"/>
</dbReference>
<dbReference type="InterPro" id="IPR029787">
    <property type="entry name" value="Nucleotide_cyclase"/>
</dbReference>
<dbReference type="PANTHER" id="PTHR45138">
    <property type="entry name" value="REGULATORY COMPONENTS OF SENSORY TRANSDUCTION SYSTEM"/>
    <property type="match status" value="1"/>
</dbReference>
<dbReference type="PANTHER" id="PTHR45138:SF2">
    <property type="entry name" value="DIGUANYLATE CYCLASE VDCA"/>
    <property type="match status" value="1"/>
</dbReference>
<dbReference type="InterPro" id="IPR000160">
    <property type="entry name" value="GGDEF_dom"/>
</dbReference>
<dbReference type="GO" id="GO:0043709">
    <property type="term" value="P:cell adhesion involved in single-species biofilm formation"/>
    <property type="evidence" value="ECO:0007669"/>
    <property type="project" value="TreeGrafter"/>
</dbReference>
<proteinExistence type="predicted"/>
<dbReference type="CDD" id="cd01949">
    <property type="entry name" value="GGDEF"/>
    <property type="match status" value="1"/>
</dbReference>
<dbReference type="NCBIfam" id="TIGR00254">
    <property type="entry name" value="GGDEF"/>
    <property type="match status" value="1"/>
</dbReference>
<comment type="cofactor">
    <cofactor evidence="1">
        <name>Mg(2+)</name>
        <dbReference type="ChEBI" id="CHEBI:18420"/>
    </cofactor>
</comment>
<dbReference type="SUPFAM" id="SSF55073">
    <property type="entry name" value="Nucleotide cyclase"/>
    <property type="match status" value="1"/>
</dbReference>